<dbReference type="InterPro" id="IPR028347">
    <property type="entry name" value="START_dom_prot"/>
</dbReference>
<dbReference type="Gene3D" id="3.30.530.20">
    <property type="match status" value="1"/>
</dbReference>
<evidence type="ECO:0000259" key="1">
    <source>
        <dbReference type="PROSITE" id="PS50848"/>
    </source>
</evidence>
<dbReference type="InterPro" id="IPR023393">
    <property type="entry name" value="START-like_dom_sf"/>
</dbReference>
<dbReference type="PANTHER" id="PTHR19308">
    <property type="entry name" value="PHOSPHATIDYLCHOLINE TRANSFER PROTEIN"/>
    <property type="match status" value="1"/>
</dbReference>
<accession>A1BGM2</accession>
<dbReference type="PANTHER" id="PTHR19308:SF14">
    <property type="entry name" value="START DOMAIN-CONTAINING PROTEIN"/>
    <property type="match status" value="1"/>
</dbReference>
<dbReference type="eggNOG" id="ENOG503302V">
    <property type="taxonomic scope" value="Bacteria"/>
</dbReference>
<dbReference type="GO" id="GO:0005737">
    <property type="term" value="C:cytoplasm"/>
    <property type="evidence" value="ECO:0007669"/>
    <property type="project" value="UniProtKB-ARBA"/>
</dbReference>
<dbReference type="SUPFAM" id="SSF55961">
    <property type="entry name" value="Bet v1-like"/>
    <property type="match status" value="1"/>
</dbReference>
<organism evidence="2 3">
    <name type="scientific">Chlorobium phaeobacteroides (strain DSM 266 / SMG 266 / 2430)</name>
    <dbReference type="NCBI Taxonomy" id="290317"/>
    <lineage>
        <taxon>Bacteria</taxon>
        <taxon>Pseudomonadati</taxon>
        <taxon>Chlorobiota</taxon>
        <taxon>Chlorobiia</taxon>
        <taxon>Chlorobiales</taxon>
        <taxon>Chlorobiaceae</taxon>
        <taxon>Chlorobium/Pelodictyon group</taxon>
        <taxon>Chlorobium</taxon>
    </lineage>
</organism>
<keyword evidence="3" id="KW-1185">Reference proteome</keyword>
<reference evidence="2 3" key="1">
    <citation type="submission" date="2006-12" db="EMBL/GenBank/DDBJ databases">
        <title>Complete sequence of Chlorobium phaeobacteroides DSM 266.</title>
        <authorList>
            <consortium name="US DOE Joint Genome Institute"/>
            <person name="Copeland A."/>
            <person name="Lucas S."/>
            <person name="Lapidus A."/>
            <person name="Barry K."/>
            <person name="Detter J.C."/>
            <person name="Glavina del Rio T."/>
            <person name="Hammon N."/>
            <person name="Israni S."/>
            <person name="Pitluck S."/>
            <person name="Goltsman E."/>
            <person name="Schmutz J."/>
            <person name="Larimer F."/>
            <person name="Land M."/>
            <person name="Hauser L."/>
            <person name="Mikhailova N."/>
            <person name="Li T."/>
            <person name="Overmann J."/>
            <person name="Bryant D.A."/>
            <person name="Richardson P."/>
        </authorList>
    </citation>
    <scope>NUCLEOTIDE SEQUENCE [LARGE SCALE GENOMIC DNA]</scope>
    <source>
        <strain evidence="2 3">DSM 266</strain>
    </source>
</reference>
<dbReference type="HOGENOM" id="CLU_095975_0_0_10"/>
<feature type="domain" description="START" evidence="1">
    <location>
        <begin position="11"/>
        <end position="170"/>
    </location>
</feature>
<dbReference type="InterPro" id="IPR051213">
    <property type="entry name" value="START_lipid_transfer"/>
</dbReference>
<dbReference type="EMBL" id="CP000492">
    <property type="protein sequence ID" value="ABL65549.1"/>
    <property type="molecule type" value="Genomic_DNA"/>
</dbReference>
<sequence length="212" mass="24281">MDVHSALNVNWTFRIEHKGIRIFSSKVHGSDILGFKGETELPATFKKLISLFYDTNSYHRWVHQLAAMDILEKKGCLEYVVRQVINTPWPLLKREMIVRTGLEPAGDNAVAVTMTSEPDYLPPNPDYYRVRHARGVWIFSPIDHGRVHISFVMHVDPGKDVPSPVSNTAMFEVPFYSLQNMRSLIADCSYNPPYPDEIDNHLCIIEDIPDMP</sequence>
<dbReference type="PROSITE" id="PS50848">
    <property type="entry name" value="START"/>
    <property type="match status" value="1"/>
</dbReference>
<evidence type="ECO:0000313" key="3">
    <source>
        <dbReference type="Proteomes" id="UP000008701"/>
    </source>
</evidence>
<dbReference type="PIRSF" id="PIRSF039033">
    <property type="entry name" value="START_dom"/>
    <property type="match status" value="1"/>
</dbReference>
<proteinExistence type="predicted"/>
<dbReference type="Pfam" id="PF01852">
    <property type="entry name" value="START"/>
    <property type="match status" value="1"/>
</dbReference>
<dbReference type="AlphaFoldDB" id="A1BGM2"/>
<dbReference type="OrthoDB" id="5734556at2"/>
<dbReference type="RefSeq" id="WP_011745361.1">
    <property type="nucleotide sequence ID" value="NC_008639.1"/>
</dbReference>
<name>A1BGM2_CHLPD</name>
<dbReference type="InterPro" id="IPR002913">
    <property type="entry name" value="START_lipid-bd_dom"/>
</dbReference>
<protein>
    <recommendedName>
        <fullName evidence="1">START domain-containing protein</fullName>
    </recommendedName>
</protein>
<evidence type="ECO:0000313" key="2">
    <source>
        <dbReference type="EMBL" id="ABL65549.1"/>
    </source>
</evidence>
<dbReference type="STRING" id="290317.Cpha266_1527"/>
<dbReference type="CDD" id="cd08876">
    <property type="entry name" value="START_1"/>
    <property type="match status" value="1"/>
</dbReference>
<gene>
    <name evidence="2" type="ordered locus">Cpha266_1527</name>
</gene>
<dbReference type="Proteomes" id="UP000008701">
    <property type="component" value="Chromosome"/>
</dbReference>
<dbReference type="KEGG" id="cph:Cpha266_1527"/>
<dbReference type="GO" id="GO:0008289">
    <property type="term" value="F:lipid binding"/>
    <property type="evidence" value="ECO:0007669"/>
    <property type="project" value="InterPro"/>
</dbReference>